<dbReference type="InterPro" id="IPR056209">
    <property type="entry name" value="SU10_adaptor"/>
</dbReference>
<evidence type="ECO:0000313" key="1">
    <source>
        <dbReference type="EMBL" id="MBK7424547.1"/>
    </source>
</evidence>
<dbReference type="EMBL" id="JADJNC010000034">
    <property type="protein sequence ID" value="MBK7424547.1"/>
    <property type="molecule type" value="Genomic_DNA"/>
</dbReference>
<organism evidence="1 2">
    <name type="scientific">Candidatus Propionivibrio dominans</name>
    <dbReference type="NCBI Taxonomy" id="2954373"/>
    <lineage>
        <taxon>Bacteria</taxon>
        <taxon>Pseudomonadati</taxon>
        <taxon>Pseudomonadota</taxon>
        <taxon>Betaproteobacteria</taxon>
        <taxon>Rhodocyclales</taxon>
        <taxon>Rhodocyclaceae</taxon>
        <taxon>Propionivibrio</taxon>
    </lineage>
</organism>
<proteinExistence type="predicted"/>
<sequence>MTGQELLDYTRKHLLRDFNTPPLFPNDLLVRYLDEGQQRLVERTHAYIESDRTLEISANETTYALDDDVAFVYQVRLDGFYNNLVDVTESWLPTDTAVMRPNRFATDTATQTIRFYPAPDIDYTAILRVAKLPDAITLDNLDDELELKARYQLIIADWAAYRCWGNDDVDGRNDGAGQNALAKFNMGVNEVKRNEYRQRTGHLQRVHGDRVK</sequence>
<dbReference type="Proteomes" id="UP000886602">
    <property type="component" value="Unassembled WGS sequence"/>
</dbReference>
<comment type="caution">
    <text evidence="1">The sequence shown here is derived from an EMBL/GenBank/DDBJ whole genome shotgun (WGS) entry which is preliminary data.</text>
</comment>
<reference evidence="1" key="1">
    <citation type="submission" date="2020-10" db="EMBL/GenBank/DDBJ databases">
        <title>Connecting structure to function with the recovery of over 1000 high-quality activated sludge metagenome-assembled genomes encoding full-length rRNA genes using long-read sequencing.</title>
        <authorList>
            <person name="Singleton C.M."/>
            <person name="Petriglieri F."/>
            <person name="Kristensen J.M."/>
            <person name="Kirkegaard R.H."/>
            <person name="Michaelsen T.Y."/>
            <person name="Andersen M.H."/>
            <person name="Karst S.M."/>
            <person name="Dueholm M.S."/>
            <person name="Nielsen P.H."/>
            <person name="Albertsen M."/>
        </authorList>
    </citation>
    <scope>NUCLEOTIDE SEQUENCE</scope>
    <source>
        <strain evidence="1">EsbW_18-Q3-R4-48_MAXAC.044</strain>
    </source>
</reference>
<name>A0A9D7I9V5_9RHOO</name>
<dbReference type="AlphaFoldDB" id="A0A9D7I9V5"/>
<dbReference type="Pfam" id="PF24175">
    <property type="entry name" value="SU10_adaptor"/>
    <property type="match status" value="1"/>
</dbReference>
<accession>A0A9D7I9V5</accession>
<protein>
    <submittedName>
        <fullName evidence="1">Uncharacterized protein</fullName>
    </submittedName>
</protein>
<gene>
    <name evidence="1" type="ORF">IPJ48_16510</name>
</gene>
<evidence type="ECO:0000313" key="2">
    <source>
        <dbReference type="Proteomes" id="UP000886602"/>
    </source>
</evidence>